<dbReference type="GO" id="GO:0016787">
    <property type="term" value="F:hydrolase activity"/>
    <property type="evidence" value="ECO:0007669"/>
    <property type="project" value="UniProtKB-KW"/>
</dbReference>
<dbReference type="CDD" id="cd06262">
    <property type="entry name" value="metallo-hydrolase-like_MBL-fold"/>
    <property type="match status" value="1"/>
</dbReference>
<dbReference type="Pfam" id="PF00753">
    <property type="entry name" value="Lactamase_B"/>
    <property type="match status" value="1"/>
</dbReference>
<keyword evidence="2" id="KW-0479">Metal-binding</keyword>
<dbReference type="InterPro" id="IPR001279">
    <property type="entry name" value="Metallo-B-lactamas"/>
</dbReference>
<organism evidence="6 7">
    <name type="scientific">Desulfomicrobium apsheronum</name>
    <dbReference type="NCBI Taxonomy" id="52560"/>
    <lineage>
        <taxon>Bacteria</taxon>
        <taxon>Pseudomonadati</taxon>
        <taxon>Thermodesulfobacteriota</taxon>
        <taxon>Desulfovibrionia</taxon>
        <taxon>Desulfovibrionales</taxon>
        <taxon>Desulfomicrobiaceae</taxon>
        <taxon>Desulfomicrobium</taxon>
    </lineage>
</organism>
<keyword evidence="7" id="KW-1185">Reference proteome</keyword>
<feature type="domain" description="Metallo-beta-lactamase" evidence="5">
    <location>
        <begin position="13"/>
        <end position="188"/>
    </location>
</feature>
<dbReference type="STRING" id="52560.SAMN04488082_101382"/>
<comment type="cofactor">
    <cofactor evidence="1">
        <name>Zn(2+)</name>
        <dbReference type="ChEBI" id="CHEBI:29105"/>
    </cofactor>
</comment>
<evidence type="ECO:0000313" key="6">
    <source>
        <dbReference type="EMBL" id="SFJ12393.1"/>
    </source>
</evidence>
<dbReference type="InterPro" id="IPR036866">
    <property type="entry name" value="RibonucZ/Hydroxyglut_hydro"/>
</dbReference>
<evidence type="ECO:0000256" key="1">
    <source>
        <dbReference type="ARBA" id="ARBA00001947"/>
    </source>
</evidence>
<dbReference type="SMART" id="SM00849">
    <property type="entry name" value="Lactamase_B"/>
    <property type="match status" value="1"/>
</dbReference>
<accession>A0A1I3NSZ5</accession>
<dbReference type="RefSeq" id="WP_092372430.1">
    <property type="nucleotide sequence ID" value="NZ_FORX01000001.1"/>
</dbReference>
<dbReference type="GO" id="GO:0046872">
    <property type="term" value="F:metal ion binding"/>
    <property type="evidence" value="ECO:0007669"/>
    <property type="project" value="UniProtKB-KW"/>
</dbReference>
<protein>
    <submittedName>
        <fullName evidence="6">Glyoxylase, beta-lactamase superfamily II</fullName>
    </submittedName>
</protein>
<evidence type="ECO:0000256" key="4">
    <source>
        <dbReference type="ARBA" id="ARBA00022833"/>
    </source>
</evidence>
<evidence type="ECO:0000256" key="3">
    <source>
        <dbReference type="ARBA" id="ARBA00022801"/>
    </source>
</evidence>
<keyword evidence="4" id="KW-0862">Zinc</keyword>
<sequence>MLKVTVMPLGPLDTNCYVVHSDREAVVIDPGGEAQEILSFLASEEVSLTAILNTHLHFDHIQGNADLVAATGLPVMASVKDGFLLETELGGGGMMGFPRTPSFSFTPLEEGELPLLGTTCRVLATPGHSPGSLSFYFEELGSVFVGDLLFYRSVGRTDFPGSSERELIRSVRTNIFTLPEETVVYPGHGPETTVGQEKLNNPFFTEFIR</sequence>
<dbReference type="AlphaFoldDB" id="A0A1I3NSZ5"/>
<dbReference type="EMBL" id="FORX01000001">
    <property type="protein sequence ID" value="SFJ12393.1"/>
    <property type="molecule type" value="Genomic_DNA"/>
</dbReference>
<evidence type="ECO:0000256" key="2">
    <source>
        <dbReference type="ARBA" id="ARBA00022723"/>
    </source>
</evidence>
<dbReference type="OrthoDB" id="9802991at2"/>
<dbReference type="Proteomes" id="UP000198635">
    <property type="component" value="Unassembled WGS sequence"/>
</dbReference>
<keyword evidence="3" id="KW-0378">Hydrolase</keyword>
<evidence type="ECO:0000259" key="5">
    <source>
        <dbReference type="SMART" id="SM00849"/>
    </source>
</evidence>
<dbReference type="Gene3D" id="3.60.15.10">
    <property type="entry name" value="Ribonuclease Z/Hydroxyacylglutathione hydrolase-like"/>
    <property type="match status" value="1"/>
</dbReference>
<name>A0A1I3NSZ5_9BACT</name>
<evidence type="ECO:0000313" key="7">
    <source>
        <dbReference type="Proteomes" id="UP000198635"/>
    </source>
</evidence>
<dbReference type="SUPFAM" id="SSF56281">
    <property type="entry name" value="Metallo-hydrolase/oxidoreductase"/>
    <property type="match status" value="1"/>
</dbReference>
<dbReference type="InterPro" id="IPR051453">
    <property type="entry name" value="MBL_Glyoxalase_II"/>
</dbReference>
<dbReference type="PANTHER" id="PTHR46233:SF3">
    <property type="entry name" value="HYDROXYACYLGLUTATHIONE HYDROLASE GLOC"/>
    <property type="match status" value="1"/>
</dbReference>
<reference evidence="7" key="1">
    <citation type="submission" date="2016-10" db="EMBL/GenBank/DDBJ databases">
        <authorList>
            <person name="Varghese N."/>
            <person name="Submissions S."/>
        </authorList>
    </citation>
    <scope>NUCLEOTIDE SEQUENCE [LARGE SCALE GENOMIC DNA]</scope>
    <source>
        <strain evidence="7">DSM 5918</strain>
    </source>
</reference>
<dbReference type="PANTHER" id="PTHR46233">
    <property type="entry name" value="HYDROXYACYLGLUTATHIONE HYDROLASE GLOC"/>
    <property type="match status" value="1"/>
</dbReference>
<proteinExistence type="predicted"/>
<gene>
    <name evidence="6" type="ORF">SAMN04488082_101382</name>
</gene>